<dbReference type="GO" id="GO:0019284">
    <property type="term" value="P:L-methionine salvage from S-adenosylmethionine"/>
    <property type="evidence" value="ECO:0007669"/>
    <property type="project" value="InterPro"/>
</dbReference>
<dbReference type="EC" id="1.13.11.54" evidence="9"/>
<reference evidence="10" key="1">
    <citation type="submission" date="2020-06" db="EMBL/GenBank/DDBJ databases">
        <title>Legume-microbial interactions unlock mineral nutrients during tropical forest succession.</title>
        <authorList>
            <person name="Epihov D.Z."/>
        </authorList>
    </citation>
    <scope>NUCLEOTIDE SEQUENCE [LARGE SCALE GENOMIC DNA]</scope>
    <source>
        <strain evidence="10">Pan2503</strain>
    </source>
</reference>
<feature type="site" description="Important to generate the dianion" evidence="9">
    <location>
        <position position="99"/>
    </location>
</feature>
<comment type="cofactor">
    <cofactor evidence="9">
        <name>Ni(2+)</name>
        <dbReference type="ChEBI" id="CHEBI:49786"/>
    </cofactor>
    <text evidence="9">Binds 1 nickel ion per monomer.</text>
</comment>
<evidence type="ECO:0000313" key="11">
    <source>
        <dbReference type="Proteomes" id="UP000567293"/>
    </source>
</evidence>
<feature type="binding site" evidence="9">
    <location>
        <position position="91"/>
    </location>
    <ligand>
        <name>Fe(2+)</name>
        <dbReference type="ChEBI" id="CHEBI:29033"/>
    </ligand>
</feature>
<organism evidence="10 11">
    <name type="scientific">Candidatus Acidiferrum panamense</name>
    <dbReference type="NCBI Taxonomy" id="2741543"/>
    <lineage>
        <taxon>Bacteria</taxon>
        <taxon>Pseudomonadati</taxon>
        <taxon>Acidobacteriota</taxon>
        <taxon>Terriglobia</taxon>
        <taxon>Candidatus Acidiferrales</taxon>
        <taxon>Candidatus Acidiferrum</taxon>
    </lineage>
</organism>
<comment type="function">
    <text evidence="9">Catalyzes 2 different reactions between oxygene and the acireductone 1,2-dihydroxy-3-keto-5-methylthiopentene (DHK-MTPene) depending upon the metal bound in the active site. Fe-containing acireductone dioxygenase (Fe-ARD) produces formate and 2-keto-4-methylthiobutyrate (KMTB), the alpha-ketoacid precursor of methionine in the methionine recycle pathway. Ni-containing acireductone dioxygenase (Ni-ARD) produces methylthiopropionate, carbon monoxide and formate, and does not lie on the methionine recycle pathway.</text>
</comment>
<comment type="caution">
    <text evidence="10">The sequence shown here is derived from an EMBL/GenBank/DDBJ whole genome shotgun (WGS) entry which is preliminary data.</text>
</comment>
<dbReference type="InterPro" id="IPR014710">
    <property type="entry name" value="RmlC-like_jellyroll"/>
</dbReference>
<dbReference type="Gene3D" id="2.60.120.10">
    <property type="entry name" value="Jelly Rolls"/>
    <property type="match status" value="1"/>
</dbReference>
<dbReference type="HAMAP" id="MF_01682">
    <property type="entry name" value="Salvage_MtnD"/>
    <property type="match status" value="1"/>
</dbReference>
<dbReference type="EMBL" id="JACDQQ010002421">
    <property type="protein sequence ID" value="MBA0088274.1"/>
    <property type="molecule type" value="Genomic_DNA"/>
</dbReference>
<dbReference type="PANTHER" id="PTHR23418:SF0">
    <property type="entry name" value="ACIREDUCTONE DIOXYGENASE"/>
    <property type="match status" value="1"/>
</dbReference>
<evidence type="ECO:0000256" key="9">
    <source>
        <dbReference type="HAMAP-Rule" id="MF_01682"/>
    </source>
</evidence>
<dbReference type="EC" id="1.13.11.53" evidence="9"/>
<comment type="catalytic activity">
    <reaction evidence="9">
        <text>1,2-dihydroxy-5-(methylsulfanyl)pent-1-en-3-one + O2 = 3-(methylsulfanyl)propanoate + CO + formate + 2 H(+)</text>
        <dbReference type="Rhea" id="RHEA:14161"/>
        <dbReference type="ChEBI" id="CHEBI:15378"/>
        <dbReference type="ChEBI" id="CHEBI:15379"/>
        <dbReference type="ChEBI" id="CHEBI:15740"/>
        <dbReference type="ChEBI" id="CHEBI:17245"/>
        <dbReference type="ChEBI" id="CHEBI:49016"/>
        <dbReference type="ChEBI" id="CHEBI:49252"/>
        <dbReference type="EC" id="1.13.11.53"/>
    </reaction>
</comment>
<feature type="site" description="May play a role in metal incorporation in vivo" evidence="9">
    <location>
        <position position="90"/>
    </location>
</feature>
<comment type="similarity">
    <text evidence="9">Belongs to the acireductone dioxygenase (ARD) family.</text>
</comment>
<dbReference type="PANTHER" id="PTHR23418">
    <property type="entry name" value="ACIREDUCTONE DIOXYGENASE"/>
    <property type="match status" value="1"/>
</dbReference>
<keyword evidence="7 9" id="KW-0408">Iron</keyword>
<keyword evidence="2 9" id="KW-0533">Nickel</keyword>
<feature type="binding site" evidence="9">
    <location>
        <position position="93"/>
    </location>
    <ligand>
        <name>Ni(2+)</name>
        <dbReference type="ChEBI" id="CHEBI:49786"/>
    </ligand>
</feature>
<comment type="cofactor">
    <cofactor evidence="9">
        <name>Fe(2+)</name>
        <dbReference type="ChEBI" id="CHEBI:29033"/>
    </cofactor>
    <text evidence="9">Binds 1 Fe(2+) cation per monomer.</text>
</comment>
<sequence>MALLRIPDEQRSLREHDEVRDYLAGIGIEYEHWETPANLPEDASAEQVLSTYGPQIDELKRRGGYVTADVIDVNADTPGLDAMLAKFNIEHTHEEDEVRYIIAGRGLFHIHPPQGPVVAVEVEAGDLMRVPRGTLHWFDLCGDRRIRAIRLFQDKSGWTPHYTRSGVDRSYEPVCWGPRYIPPQPRAK</sequence>
<keyword evidence="3 9" id="KW-0028">Amino-acid biosynthesis</keyword>
<feature type="binding site" evidence="9">
    <location>
        <position position="91"/>
    </location>
    <ligand>
        <name>Ni(2+)</name>
        <dbReference type="ChEBI" id="CHEBI:49786"/>
    </ligand>
</feature>
<feature type="binding site" evidence="9">
    <location>
        <position position="136"/>
    </location>
    <ligand>
        <name>Ni(2+)</name>
        <dbReference type="ChEBI" id="CHEBI:49786"/>
    </ligand>
</feature>
<evidence type="ECO:0000313" key="10">
    <source>
        <dbReference type="EMBL" id="MBA0088274.1"/>
    </source>
</evidence>
<dbReference type="Proteomes" id="UP000567293">
    <property type="component" value="Unassembled WGS sequence"/>
</dbReference>
<evidence type="ECO:0000256" key="3">
    <source>
        <dbReference type="ARBA" id="ARBA00022605"/>
    </source>
</evidence>
<comment type="pathway">
    <text evidence="9">Amino-acid biosynthesis; L-methionine biosynthesis via salvage pathway; L-methionine from S-methyl-5-thio-alpha-D-ribose 1-phosphate: step 5/6.</text>
</comment>
<proteinExistence type="inferred from homology"/>
<feature type="binding site" evidence="9">
    <location>
        <position position="136"/>
    </location>
    <ligand>
        <name>Fe(2+)</name>
        <dbReference type="ChEBI" id="CHEBI:29033"/>
    </ligand>
</feature>
<evidence type="ECO:0000256" key="5">
    <source>
        <dbReference type="ARBA" id="ARBA00022964"/>
    </source>
</evidence>
<dbReference type="InterPro" id="IPR011051">
    <property type="entry name" value="RmlC_Cupin_sf"/>
</dbReference>
<dbReference type="Pfam" id="PF03079">
    <property type="entry name" value="ARD"/>
    <property type="match status" value="1"/>
</dbReference>
<name>A0A7V8SZL3_9BACT</name>
<feature type="binding site" evidence="9">
    <location>
        <position position="93"/>
    </location>
    <ligand>
        <name>Fe(2+)</name>
        <dbReference type="ChEBI" id="CHEBI:29033"/>
    </ligand>
</feature>
<feature type="binding site" evidence="9">
    <location>
        <position position="97"/>
    </location>
    <ligand>
        <name>Fe(2+)</name>
        <dbReference type="ChEBI" id="CHEBI:29033"/>
    </ligand>
</feature>
<feature type="site" description="May play a role in transmitting local conformational changes" evidence="9">
    <location>
        <position position="96"/>
    </location>
</feature>
<dbReference type="InterPro" id="IPR004313">
    <property type="entry name" value="ARD"/>
</dbReference>
<dbReference type="GO" id="GO:0019509">
    <property type="term" value="P:L-methionine salvage from methylthioadenosine"/>
    <property type="evidence" value="ECO:0007669"/>
    <property type="project" value="UniProtKB-UniRule"/>
</dbReference>
<evidence type="ECO:0000256" key="2">
    <source>
        <dbReference type="ARBA" id="ARBA00022596"/>
    </source>
</evidence>
<dbReference type="AlphaFoldDB" id="A0A7V8SZL3"/>
<keyword evidence="6 9" id="KW-0560">Oxidoreductase</keyword>
<dbReference type="GO" id="GO:0010308">
    <property type="term" value="F:acireductone dioxygenase (Ni2+-requiring) activity"/>
    <property type="evidence" value="ECO:0007669"/>
    <property type="project" value="UniProtKB-UniRule"/>
</dbReference>
<dbReference type="GO" id="GO:0016151">
    <property type="term" value="F:nickel cation binding"/>
    <property type="evidence" value="ECO:0007669"/>
    <property type="project" value="UniProtKB-UniRule"/>
</dbReference>
<dbReference type="GO" id="GO:0005506">
    <property type="term" value="F:iron ion binding"/>
    <property type="evidence" value="ECO:0007669"/>
    <property type="project" value="UniProtKB-UniRule"/>
</dbReference>
<evidence type="ECO:0000256" key="1">
    <source>
        <dbReference type="ARBA" id="ARBA00000428"/>
    </source>
</evidence>
<evidence type="ECO:0000256" key="4">
    <source>
        <dbReference type="ARBA" id="ARBA00022723"/>
    </source>
</evidence>
<protein>
    <recommendedName>
        <fullName evidence="9">Acireductone dioxygenase</fullName>
    </recommendedName>
    <alternativeName>
        <fullName evidence="9">1,2-dihydroxy-3-keto-5-methylthiopentene dioxygenase</fullName>
        <shortName evidence="9">DHK-MTPene dioxygenase</shortName>
    </alternativeName>
    <alternativeName>
        <fullName evidence="9">Acireductone dioxygenase (Fe(2+)-requiring)</fullName>
        <shortName evidence="9">ARD'</shortName>
        <shortName evidence="9">Fe-ARD</shortName>
        <ecNumber evidence="9">1.13.11.54</ecNumber>
    </alternativeName>
    <alternativeName>
        <fullName evidence="9">Acireductone dioxygenase (Ni(2+)-requiring)</fullName>
        <shortName evidence="9">ARD</shortName>
        <shortName evidence="9">Ni-ARD</shortName>
        <ecNumber evidence="9">1.13.11.53</ecNumber>
    </alternativeName>
</protein>
<dbReference type="CDD" id="cd02232">
    <property type="entry name" value="cupin_ARD"/>
    <property type="match status" value="1"/>
</dbReference>
<evidence type="ECO:0000256" key="6">
    <source>
        <dbReference type="ARBA" id="ARBA00023002"/>
    </source>
</evidence>
<feature type="binding site" evidence="9">
    <location>
        <position position="97"/>
    </location>
    <ligand>
        <name>Ni(2+)</name>
        <dbReference type="ChEBI" id="CHEBI:49786"/>
    </ligand>
</feature>
<evidence type="ECO:0000256" key="8">
    <source>
        <dbReference type="ARBA" id="ARBA00023167"/>
    </source>
</evidence>
<keyword evidence="4 9" id="KW-0479">Metal-binding</keyword>
<accession>A0A7V8SZL3</accession>
<gene>
    <name evidence="9" type="primary">mtnD</name>
    <name evidence="10" type="ORF">HRJ53_25095</name>
</gene>
<keyword evidence="8 9" id="KW-0486">Methionine biosynthesis</keyword>
<keyword evidence="5 9" id="KW-0223">Dioxygenase</keyword>
<evidence type="ECO:0000256" key="7">
    <source>
        <dbReference type="ARBA" id="ARBA00023004"/>
    </source>
</evidence>
<keyword evidence="11" id="KW-1185">Reference proteome</keyword>
<comment type="catalytic activity">
    <reaction evidence="1 9">
        <text>1,2-dihydroxy-5-(methylsulfanyl)pent-1-en-3-one + O2 = 4-methylsulfanyl-2-oxobutanoate + formate + 2 H(+)</text>
        <dbReference type="Rhea" id="RHEA:24504"/>
        <dbReference type="ChEBI" id="CHEBI:15378"/>
        <dbReference type="ChEBI" id="CHEBI:15379"/>
        <dbReference type="ChEBI" id="CHEBI:15740"/>
        <dbReference type="ChEBI" id="CHEBI:16723"/>
        <dbReference type="ChEBI" id="CHEBI:49252"/>
        <dbReference type="EC" id="1.13.11.54"/>
    </reaction>
</comment>
<dbReference type="InterPro" id="IPR023956">
    <property type="entry name" value="ARD_bac"/>
</dbReference>
<comment type="subunit">
    <text evidence="9">Monomer.</text>
</comment>
<dbReference type="GO" id="GO:0010309">
    <property type="term" value="F:acireductone dioxygenase [iron(II)-requiring] activity"/>
    <property type="evidence" value="ECO:0007669"/>
    <property type="project" value="UniProtKB-UniRule"/>
</dbReference>
<dbReference type="SUPFAM" id="SSF51182">
    <property type="entry name" value="RmlC-like cupins"/>
    <property type="match status" value="1"/>
</dbReference>
<dbReference type="UniPathway" id="UPA00904">
    <property type="reaction ID" value="UER00878"/>
</dbReference>